<proteinExistence type="predicted"/>
<feature type="modified residue" description="Phosphohistidine" evidence="1">
    <location>
        <position position="284"/>
    </location>
</feature>
<feature type="region of interest" description="Disordered" evidence="2">
    <location>
        <begin position="114"/>
        <end position="134"/>
    </location>
</feature>
<protein>
    <recommendedName>
        <fullName evidence="3">HPt domain-containing protein</fullName>
    </recommendedName>
</protein>
<keyword evidence="5" id="KW-1185">Reference proteome</keyword>
<accession>A0ABZ3H963</accession>
<evidence type="ECO:0000313" key="5">
    <source>
        <dbReference type="Proteomes" id="UP001447842"/>
    </source>
</evidence>
<organism evidence="4 5">
    <name type="scientific">Sulfurimonas diazotrophicus</name>
    <dbReference type="NCBI Taxonomy" id="3131939"/>
    <lineage>
        <taxon>Bacteria</taxon>
        <taxon>Pseudomonadati</taxon>
        <taxon>Campylobacterota</taxon>
        <taxon>Epsilonproteobacteria</taxon>
        <taxon>Campylobacterales</taxon>
        <taxon>Sulfurimonadaceae</taxon>
        <taxon>Sulfurimonas</taxon>
    </lineage>
</organism>
<evidence type="ECO:0000256" key="2">
    <source>
        <dbReference type="SAM" id="MobiDB-lite"/>
    </source>
</evidence>
<feature type="region of interest" description="Disordered" evidence="2">
    <location>
        <begin position="336"/>
        <end position="395"/>
    </location>
</feature>
<evidence type="ECO:0000256" key="1">
    <source>
        <dbReference type="PROSITE-ProRule" id="PRU00110"/>
    </source>
</evidence>
<dbReference type="Proteomes" id="UP001447842">
    <property type="component" value="Chromosome"/>
</dbReference>
<reference evidence="4 5" key="1">
    <citation type="submission" date="2024-03" db="EMBL/GenBank/DDBJ databases">
        <title>Sulfurimonas sp. HSL3-1.</title>
        <authorList>
            <person name="Wang S."/>
        </authorList>
    </citation>
    <scope>NUCLEOTIDE SEQUENCE [LARGE SCALE GENOMIC DNA]</scope>
    <source>
        <strain evidence="4 5">HSL3-1</strain>
    </source>
</reference>
<name>A0ABZ3H963_9BACT</name>
<dbReference type="RefSeq" id="WP_345972312.1">
    <property type="nucleotide sequence ID" value="NZ_CP147920.1"/>
</dbReference>
<dbReference type="Gene3D" id="1.20.120.160">
    <property type="entry name" value="HPT domain"/>
    <property type="match status" value="2"/>
</dbReference>
<evidence type="ECO:0000313" key="4">
    <source>
        <dbReference type="EMBL" id="XAU14638.1"/>
    </source>
</evidence>
<dbReference type="PROSITE" id="PS50894">
    <property type="entry name" value="HPT"/>
    <property type="match status" value="1"/>
</dbReference>
<gene>
    <name evidence="4" type="ORF">WCY31_10345</name>
</gene>
<dbReference type="InterPro" id="IPR008207">
    <property type="entry name" value="Sig_transdc_His_kin_Hpt_dom"/>
</dbReference>
<sequence length="577" mass="64940">MLIYNHNKELVGIDDETLHHLGYKTLSEFLAEHRDVAEMFVKKPGYIHNFQNFPWIDFVLHADAEDTRAIIQNDKVHFSCTLALSPIFMTDAPDNEGYVVHLKQVKALSGAMEPFERPSPAEMPAFEEHPVRPHEPEAPIVPPAPAEEFEFEELPAIDLPDINLDGSLSEPESFETESPEPEPFALEEEPYMPETFEPVSAPEKTERPMLGDYINQEEQAYLDNLQTDHDYVFDPNIAASELGLPVELIEEFIGDFIQQAHEFKTGLFNANHEEDFDEVHLLSHKLKGVAANLRIEDAFEVLSIVNASRDQVEIEANLKQFYLIVAKMEGKPLPEMTEAAAPASEVFEPEASKPAVSEPAEEDDLYDFGDLLGTSAPEESPGFKEELKPPTVEEEPASLELGSLMDDDIELPPIKDENAPAIEEEPREPVEDVEPFSLDIIPEKEQHLIDDAEEGEHYRQLSGEASQDTALMSGAEETKLHYDLTRAAAEIGLSESFVKSLVTDFVEDAKKKKSEIMQAIDDGNLKKVRSVAFEFKGLSDNLRIEDVSRSLTKLLRHEQLPALKKEAEHFYSLLKQL</sequence>
<dbReference type="SUPFAM" id="SSF47226">
    <property type="entry name" value="Histidine-containing phosphotransfer domain, HPT domain"/>
    <property type="match status" value="2"/>
</dbReference>
<keyword evidence="1" id="KW-0597">Phosphoprotein</keyword>
<dbReference type="InterPro" id="IPR036641">
    <property type="entry name" value="HPT_dom_sf"/>
</dbReference>
<evidence type="ECO:0000259" key="3">
    <source>
        <dbReference type="PROSITE" id="PS50894"/>
    </source>
</evidence>
<feature type="domain" description="HPt" evidence="3">
    <location>
        <begin position="245"/>
        <end position="340"/>
    </location>
</feature>
<dbReference type="EMBL" id="CP147920">
    <property type="protein sequence ID" value="XAU14638.1"/>
    <property type="molecule type" value="Genomic_DNA"/>
</dbReference>